<reference evidence="1" key="1">
    <citation type="journal article" date="2021" name="Genome Biol. Evol.">
        <title>A High-Quality Reference Genome for a Parasitic Bivalve with Doubly Uniparental Inheritance (Bivalvia: Unionida).</title>
        <authorList>
            <person name="Smith C.H."/>
        </authorList>
    </citation>
    <scope>NUCLEOTIDE SEQUENCE</scope>
    <source>
        <strain evidence="1">CHS0354</strain>
    </source>
</reference>
<reference evidence="1" key="2">
    <citation type="journal article" date="2021" name="Genome Biol. Evol.">
        <title>Developing a high-quality reference genome for a parasitic bivalve with doubly uniparental inheritance (Bivalvia: Unionida).</title>
        <authorList>
            <person name="Smith C.H."/>
        </authorList>
    </citation>
    <scope>NUCLEOTIDE SEQUENCE</scope>
    <source>
        <strain evidence="1">CHS0354</strain>
        <tissue evidence="1">Mantle</tissue>
    </source>
</reference>
<organism evidence="1 2">
    <name type="scientific">Potamilus streckersoni</name>
    <dbReference type="NCBI Taxonomy" id="2493646"/>
    <lineage>
        <taxon>Eukaryota</taxon>
        <taxon>Metazoa</taxon>
        <taxon>Spiralia</taxon>
        <taxon>Lophotrochozoa</taxon>
        <taxon>Mollusca</taxon>
        <taxon>Bivalvia</taxon>
        <taxon>Autobranchia</taxon>
        <taxon>Heteroconchia</taxon>
        <taxon>Palaeoheterodonta</taxon>
        <taxon>Unionida</taxon>
        <taxon>Unionoidea</taxon>
        <taxon>Unionidae</taxon>
        <taxon>Ambleminae</taxon>
        <taxon>Lampsilini</taxon>
        <taxon>Potamilus</taxon>
    </lineage>
</organism>
<evidence type="ECO:0000313" key="1">
    <source>
        <dbReference type="EMBL" id="KAK3598694.1"/>
    </source>
</evidence>
<protein>
    <submittedName>
        <fullName evidence="1">Uncharacterized protein</fullName>
    </submittedName>
</protein>
<keyword evidence="2" id="KW-1185">Reference proteome</keyword>
<dbReference type="AlphaFoldDB" id="A0AAE0W2I2"/>
<sequence>MKLIRYMSHSTTYKHWFNSETKQLAMLSVHLFTCKDQTVGLNKPSSLLIKAKNEIADRAGDIKSFKVPVEELNGTKKEAFPFRETTNGTKDVRKAKITTAEEITRLTK</sequence>
<gene>
    <name evidence="1" type="ORF">CHS0354_003251</name>
</gene>
<name>A0AAE0W2I2_9BIVA</name>
<proteinExistence type="predicted"/>
<dbReference type="Proteomes" id="UP001195483">
    <property type="component" value="Unassembled WGS sequence"/>
</dbReference>
<evidence type="ECO:0000313" key="2">
    <source>
        <dbReference type="Proteomes" id="UP001195483"/>
    </source>
</evidence>
<comment type="caution">
    <text evidence="1">The sequence shown here is derived from an EMBL/GenBank/DDBJ whole genome shotgun (WGS) entry which is preliminary data.</text>
</comment>
<reference evidence="1" key="3">
    <citation type="submission" date="2023-05" db="EMBL/GenBank/DDBJ databases">
        <authorList>
            <person name="Smith C.H."/>
        </authorList>
    </citation>
    <scope>NUCLEOTIDE SEQUENCE</scope>
    <source>
        <strain evidence="1">CHS0354</strain>
        <tissue evidence="1">Mantle</tissue>
    </source>
</reference>
<dbReference type="EMBL" id="JAEAOA010000266">
    <property type="protein sequence ID" value="KAK3598694.1"/>
    <property type="molecule type" value="Genomic_DNA"/>
</dbReference>
<feature type="non-terminal residue" evidence="1">
    <location>
        <position position="108"/>
    </location>
</feature>
<accession>A0AAE0W2I2</accession>